<name>A0A873WD18_9CAUD</name>
<keyword evidence="1" id="KW-0240">DNA-directed RNA polymerase</keyword>
<gene>
    <name evidence="1" type="ORF">CPT_Miami_232</name>
</gene>
<keyword evidence="1" id="KW-0804">Transcription</keyword>
<dbReference type="SUPFAM" id="SSF64484">
    <property type="entry name" value="beta and beta-prime subunits of DNA dependent RNA-polymerase"/>
    <property type="match status" value="1"/>
</dbReference>
<dbReference type="GO" id="GO:0000428">
    <property type="term" value="C:DNA-directed RNA polymerase complex"/>
    <property type="evidence" value="ECO:0007669"/>
    <property type="project" value="UniProtKB-KW"/>
</dbReference>
<organism evidence="1 2">
    <name type="scientific">Klebsiella phage Miami</name>
    <dbReference type="NCBI Taxonomy" id="2767581"/>
    <lineage>
        <taxon>Viruses</taxon>
        <taxon>Duplodnaviria</taxon>
        <taxon>Heunggongvirae</taxon>
        <taxon>Uroviricota</taxon>
        <taxon>Caudoviricetes</taxon>
        <taxon>Chimalliviridae</taxon>
        <taxon>Miamivirus</taxon>
        <taxon>Miamivirus miami</taxon>
    </lineage>
</organism>
<accession>A0A873WD18</accession>
<sequence>MQPTNITLLNPNKVAWALMKAVTSTDVHEGMTNNLHEDGLYSPTIFGRVGTDQRDKTQSYINVKIPVFNPTYFKALIGLKGLYLGIIKGTEYALWDASERDFIKSNLLEGETGYGFFMRHFYDLEPKLNESYKRKQRVELFNKFKDIALTKNIIVLPAGIRDIQVEPNGQIVEPEINDFYRKLIFRSRSVVIQEGEEDNPIYDNIRWAIQSVFNDIDDYIFRLMEGKRGFLQRRVSTRGVVGGTRNVITARKVSVADADDDNGVDVNTTDIGMYQALLGFQYVARYALLKGFLSRVFTVGSSTAKLVDPRTFEYQYVEVESNIVDKWLSADGLTALFNGFGTRHLRHKPIKINGYYMGLTYDDGKYVKLLGDVTELPPGFDKKFCKPLTYMELFYLSCVEEIEKRMLQVTRYPITGMGSIYPSLIKIKTTTNAEKRIILDDYWEEGYRCTYYPVRETKPDYFDAMSVDGSRLGLLGGDFDGDQLNSNSINGEDAIAEAKALMGRRDYYITGTGQFLYSPTVEPHEFLFRNLSNGLNL</sequence>
<evidence type="ECO:0000313" key="1">
    <source>
        <dbReference type="EMBL" id="QPB09327.1"/>
    </source>
</evidence>
<proteinExistence type="predicted"/>
<evidence type="ECO:0000313" key="2">
    <source>
        <dbReference type="Proteomes" id="UP000662782"/>
    </source>
</evidence>
<protein>
    <submittedName>
        <fullName evidence="1">DNA-directed RNA polymerase subunit beta 2</fullName>
    </submittedName>
</protein>
<dbReference type="Proteomes" id="UP000662782">
    <property type="component" value="Segment"/>
</dbReference>
<keyword evidence="2" id="KW-1185">Reference proteome</keyword>
<dbReference type="EMBL" id="MT701590">
    <property type="protein sequence ID" value="QPB09327.1"/>
    <property type="molecule type" value="Genomic_DNA"/>
</dbReference>
<reference evidence="1 2" key="1">
    <citation type="submission" date="2020-07" db="EMBL/GenBank/DDBJ databases">
        <title>Complete genome sequence of Klebsiella pneumoniae phage Miami.</title>
        <authorList>
            <person name="Mora D.A."/>
            <person name="Lessor L."/>
            <person name="Gill J."/>
            <person name="Liu M."/>
        </authorList>
    </citation>
    <scope>NUCLEOTIDE SEQUENCE [LARGE SCALE GENOMIC DNA]</scope>
</reference>